<dbReference type="Proteomes" id="UP001166286">
    <property type="component" value="Unassembled WGS sequence"/>
</dbReference>
<evidence type="ECO:0008006" key="6">
    <source>
        <dbReference type="Google" id="ProtNLM"/>
    </source>
</evidence>
<protein>
    <recommendedName>
        <fullName evidence="6">Mid2 domain-containing protein</fullName>
    </recommendedName>
</protein>
<comment type="caution">
    <text evidence="4">The sequence shown here is derived from an EMBL/GenBank/DDBJ whole genome shotgun (WGS) entry which is preliminary data.</text>
</comment>
<evidence type="ECO:0000256" key="3">
    <source>
        <dbReference type="SAM" id="SignalP"/>
    </source>
</evidence>
<keyword evidence="5" id="KW-1185">Reference proteome</keyword>
<keyword evidence="3" id="KW-0732">Signal</keyword>
<evidence type="ECO:0000256" key="1">
    <source>
        <dbReference type="SAM" id="MobiDB-lite"/>
    </source>
</evidence>
<proteinExistence type="predicted"/>
<evidence type="ECO:0000313" key="4">
    <source>
        <dbReference type="EMBL" id="KAK0514824.1"/>
    </source>
</evidence>
<accession>A0AA39R6W1</accession>
<keyword evidence="2" id="KW-0812">Transmembrane</keyword>
<feature type="region of interest" description="Disordered" evidence="1">
    <location>
        <begin position="269"/>
        <end position="306"/>
    </location>
</feature>
<evidence type="ECO:0000256" key="2">
    <source>
        <dbReference type="SAM" id="Phobius"/>
    </source>
</evidence>
<sequence length="306" mass="31627">MKNLSAVPFSGLDLILFSVCLLFCFSGTSAVSANAPCYTGNGTVSTDLPCNLSQDTSFCCGAGWSCLSNGLCQYRDSTSFAEGTCTDKTFPASSCLGICLASGNQDQTLVHDCGGSGDGDTNSWCCAGVEGTTGQGQDCCSLNATTSLSSYPYSTITVITALSTSSTTVSSISSTSSSRPLESTPTPSTSSMSTSSILSCPTGYGSYCNPPSTPGPSSNNRSVALGAGIGVPIGVLVLAALAMLLYRDRRNKKAIRDLQASLPSNRREIFDQEPLNISGAPNEKSELPGGFDRGELPTGREHQELP</sequence>
<feature type="chain" id="PRO_5041364842" description="Mid2 domain-containing protein" evidence="3">
    <location>
        <begin position="31"/>
        <end position="306"/>
    </location>
</feature>
<dbReference type="EMBL" id="JAFEKC020000004">
    <property type="protein sequence ID" value="KAK0514824.1"/>
    <property type="molecule type" value="Genomic_DNA"/>
</dbReference>
<evidence type="ECO:0000313" key="5">
    <source>
        <dbReference type="Proteomes" id="UP001166286"/>
    </source>
</evidence>
<feature type="compositionally biased region" description="Basic and acidic residues" evidence="1">
    <location>
        <begin position="292"/>
        <end position="306"/>
    </location>
</feature>
<feature type="transmembrane region" description="Helical" evidence="2">
    <location>
        <begin position="223"/>
        <end position="246"/>
    </location>
</feature>
<name>A0AA39R6W1_9LECA</name>
<reference evidence="4" key="1">
    <citation type="submission" date="2023-03" db="EMBL/GenBank/DDBJ databases">
        <title>Complete genome of Cladonia borealis.</title>
        <authorList>
            <person name="Park H."/>
        </authorList>
    </citation>
    <scope>NUCLEOTIDE SEQUENCE</scope>
    <source>
        <strain evidence="4">ANT050790</strain>
    </source>
</reference>
<organism evidence="4 5">
    <name type="scientific">Cladonia borealis</name>
    <dbReference type="NCBI Taxonomy" id="184061"/>
    <lineage>
        <taxon>Eukaryota</taxon>
        <taxon>Fungi</taxon>
        <taxon>Dikarya</taxon>
        <taxon>Ascomycota</taxon>
        <taxon>Pezizomycotina</taxon>
        <taxon>Lecanoromycetes</taxon>
        <taxon>OSLEUM clade</taxon>
        <taxon>Lecanoromycetidae</taxon>
        <taxon>Lecanorales</taxon>
        <taxon>Lecanorineae</taxon>
        <taxon>Cladoniaceae</taxon>
        <taxon>Cladonia</taxon>
    </lineage>
</organism>
<gene>
    <name evidence="4" type="ORF">JMJ35_002203</name>
</gene>
<feature type="signal peptide" evidence="3">
    <location>
        <begin position="1"/>
        <end position="30"/>
    </location>
</feature>
<feature type="region of interest" description="Disordered" evidence="1">
    <location>
        <begin position="170"/>
        <end position="197"/>
    </location>
</feature>
<keyword evidence="2" id="KW-0472">Membrane</keyword>
<keyword evidence="2" id="KW-1133">Transmembrane helix</keyword>
<dbReference type="AlphaFoldDB" id="A0AA39R6W1"/>